<keyword evidence="5" id="KW-1185">Reference proteome</keyword>
<dbReference type="PANTHER" id="PTHR31306">
    <property type="entry name" value="ALPHA-1,6-MANNOSYLTRANSFERASE MNN11-RELATED"/>
    <property type="match status" value="1"/>
</dbReference>
<comment type="similarity">
    <text evidence="1">Belongs to the glycosyltransferase 34 family.</text>
</comment>
<dbReference type="GO" id="GO:0006487">
    <property type="term" value="P:protein N-linked glycosylation"/>
    <property type="evidence" value="ECO:0007669"/>
    <property type="project" value="TreeGrafter"/>
</dbReference>
<evidence type="ECO:0000256" key="2">
    <source>
        <dbReference type="ARBA" id="ARBA00022676"/>
    </source>
</evidence>
<dbReference type="EMBL" id="KV745082">
    <property type="protein sequence ID" value="OCK78074.1"/>
    <property type="molecule type" value="Genomic_DNA"/>
</dbReference>
<dbReference type="Gene3D" id="3.90.550.10">
    <property type="entry name" value="Spore Coat Polysaccharide Biosynthesis Protein SpsA, Chain A"/>
    <property type="match status" value="1"/>
</dbReference>
<sequence>MLVLNKENEIYERAIESHRRHNEIHGYEMHVLRRGVTKGYWNKFAYLLSLVVNELSKPEDKRTEWIMWCDASNLLLNPQIPLEAFLPPPDDQFNHVNFLGSTHAADLSTTAFFLRVSPWSVKLLVKAMALPMIDQSQDFGVNMDQASLGSVLNETDFRPSALYQPHSWYNTLQTSSGIQGKAGDLLIQFPASLEGARWKYLAEWLADLEAHPKKWSKAFKDTAYISEIESYWNRIRDVRGVLHDAEDKASQLNDDTPEALISAMEHVREVVAMEAWNEKLVQEAAARLRDAMSS</sequence>
<evidence type="ECO:0000256" key="1">
    <source>
        <dbReference type="ARBA" id="ARBA00005664"/>
    </source>
</evidence>
<keyword evidence="3 4" id="KW-0808">Transferase</keyword>
<evidence type="ECO:0000313" key="5">
    <source>
        <dbReference type="Proteomes" id="UP000250266"/>
    </source>
</evidence>
<dbReference type="AlphaFoldDB" id="A0A8E2JD31"/>
<evidence type="ECO:0000313" key="4">
    <source>
        <dbReference type="EMBL" id="OCK78074.1"/>
    </source>
</evidence>
<name>A0A8E2JD31_9PEZI</name>
<dbReference type="GO" id="GO:0000139">
    <property type="term" value="C:Golgi membrane"/>
    <property type="evidence" value="ECO:0007669"/>
    <property type="project" value="TreeGrafter"/>
</dbReference>
<proteinExistence type="inferred from homology"/>
<dbReference type="PANTHER" id="PTHR31306:SF8">
    <property type="entry name" value="GLYCOSYLTRANSFERASE FAMILY 34 PROTEIN"/>
    <property type="match status" value="1"/>
</dbReference>
<dbReference type="GO" id="GO:0016757">
    <property type="term" value="F:glycosyltransferase activity"/>
    <property type="evidence" value="ECO:0007669"/>
    <property type="project" value="UniProtKB-KW"/>
</dbReference>
<reference evidence="4 5" key="1">
    <citation type="journal article" date="2016" name="Nat. Commun.">
        <title>Ectomycorrhizal ecology is imprinted in the genome of the dominant symbiotic fungus Cenococcum geophilum.</title>
        <authorList>
            <consortium name="DOE Joint Genome Institute"/>
            <person name="Peter M."/>
            <person name="Kohler A."/>
            <person name="Ohm R.A."/>
            <person name="Kuo A."/>
            <person name="Krutzmann J."/>
            <person name="Morin E."/>
            <person name="Arend M."/>
            <person name="Barry K.W."/>
            <person name="Binder M."/>
            <person name="Choi C."/>
            <person name="Clum A."/>
            <person name="Copeland A."/>
            <person name="Grisel N."/>
            <person name="Haridas S."/>
            <person name="Kipfer T."/>
            <person name="LaButti K."/>
            <person name="Lindquist E."/>
            <person name="Lipzen A."/>
            <person name="Maire R."/>
            <person name="Meier B."/>
            <person name="Mihaltcheva S."/>
            <person name="Molinier V."/>
            <person name="Murat C."/>
            <person name="Poggeler S."/>
            <person name="Quandt C.A."/>
            <person name="Sperisen C."/>
            <person name="Tritt A."/>
            <person name="Tisserant E."/>
            <person name="Crous P.W."/>
            <person name="Henrissat B."/>
            <person name="Nehls U."/>
            <person name="Egli S."/>
            <person name="Spatafora J.W."/>
            <person name="Grigoriev I.V."/>
            <person name="Martin F.M."/>
        </authorList>
    </citation>
    <scope>NUCLEOTIDE SEQUENCE [LARGE SCALE GENOMIC DNA]</scope>
    <source>
        <strain evidence="4 5">CBS 459.81</strain>
    </source>
</reference>
<organism evidence="4 5">
    <name type="scientific">Lepidopterella palustris CBS 459.81</name>
    <dbReference type="NCBI Taxonomy" id="1314670"/>
    <lineage>
        <taxon>Eukaryota</taxon>
        <taxon>Fungi</taxon>
        <taxon>Dikarya</taxon>
        <taxon>Ascomycota</taxon>
        <taxon>Pezizomycotina</taxon>
        <taxon>Dothideomycetes</taxon>
        <taxon>Pleosporomycetidae</taxon>
        <taxon>Mytilinidiales</taxon>
        <taxon>Argynnaceae</taxon>
        <taxon>Lepidopterella</taxon>
    </lineage>
</organism>
<evidence type="ECO:0000256" key="3">
    <source>
        <dbReference type="ARBA" id="ARBA00022679"/>
    </source>
</evidence>
<accession>A0A8E2JD31</accession>
<keyword evidence="2" id="KW-0328">Glycosyltransferase</keyword>
<protein>
    <submittedName>
        <fullName evidence="4">Glycosyltransferase family 34 protein</fullName>
    </submittedName>
</protein>
<gene>
    <name evidence="4" type="ORF">K432DRAFT_418216</name>
</gene>
<dbReference type="OrthoDB" id="407658at2759"/>
<dbReference type="Proteomes" id="UP000250266">
    <property type="component" value="Unassembled WGS sequence"/>
</dbReference>
<dbReference type="InterPro" id="IPR008630">
    <property type="entry name" value="Glyco_trans_34"/>
</dbReference>
<dbReference type="InterPro" id="IPR029044">
    <property type="entry name" value="Nucleotide-diphossugar_trans"/>
</dbReference>